<keyword evidence="11" id="KW-1207">Sterol metabolism</keyword>
<evidence type="ECO:0000256" key="2">
    <source>
        <dbReference type="ARBA" id="ARBA00010790"/>
    </source>
</evidence>
<dbReference type="Pfam" id="PF05199">
    <property type="entry name" value="GMC_oxred_C"/>
    <property type="match status" value="1"/>
</dbReference>
<evidence type="ECO:0000313" key="21">
    <source>
        <dbReference type="EMBL" id="CAG5081657.1"/>
    </source>
</evidence>
<evidence type="ECO:0000256" key="7">
    <source>
        <dbReference type="ARBA" id="ARBA00023002"/>
    </source>
</evidence>
<evidence type="ECO:0000256" key="4">
    <source>
        <dbReference type="ARBA" id="ARBA00022630"/>
    </source>
</evidence>
<keyword evidence="6" id="KW-0274">FAD</keyword>
<dbReference type="Proteomes" id="UP000683507">
    <property type="component" value="Chromosome"/>
</dbReference>
<keyword evidence="12" id="KW-0753">Steroid metabolism</keyword>
<evidence type="ECO:0000256" key="6">
    <source>
        <dbReference type="ARBA" id="ARBA00022827"/>
    </source>
</evidence>
<keyword evidence="9" id="KW-0411">Iron-sulfur</keyword>
<organism evidence="21 22">
    <name type="scientific">Parvicella tangerina</name>
    <dbReference type="NCBI Taxonomy" id="2829795"/>
    <lineage>
        <taxon>Bacteria</taxon>
        <taxon>Pseudomonadati</taxon>
        <taxon>Bacteroidota</taxon>
        <taxon>Flavobacteriia</taxon>
        <taxon>Flavobacteriales</taxon>
        <taxon>Parvicellaceae</taxon>
        <taxon>Parvicella</taxon>
    </lineage>
</organism>
<keyword evidence="19" id="KW-0472">Membrane</keyword>
<dbReference type="GO" id="GO:0051536">
    <property type="term" value="F:iron-sulfur cluster binding"/>
    <property type="evidence" value="ECO:0007669"/>
    <property type="project" value="UniProtKB-KW"/>
</dbReference>
<dbReference type="InterPro" id="IPR017896">
    <property type="entry name" value="4Fe4S_Fe-S-bd"/>
</dbReference>
<protein>
    <recommendedName>
        <fullName evidence="17">Cholesterol oxidase</fullName>
        <ecNumber evidence="16">1.1.3.6</ecNumber>
        <ecNumber evidence="14">5.3.3.1</ecNumber>
    </recommendedName>
    <alternativeName>
        <fullName evidence="18">Cholesterol isomerase</fullName>
    </alternativeName>
</protein>
<dbReference type="InterPro" id="IPR000172">
    <property type="entry name" value="GMC_OxRdtase_N"/>
</dbReference>
<dbReference type="InterPro" id="IPR036188">
    <property type="entry name" value="FAD/NAD-bd_sf"/>
</dbReference>
<evidence type="ECO:0000256" key="19">
    <source>
        <dbReference type="SAM" id="Phobius"/>
    </source>
</evidence>
<dbReference type="EMBL" id="OU015584">
    <property type="protein sequence ID" value="CAG5081657.1"/>
    <property type="molecule type" value="Genomic_DNA"/>
</dbReference>
<keyword evidence="8" id="KW-0408">Iron</keyword>
<evidence type="ECO:0000256" key="10">
    <source>
        <dbReference type="ARBA" id="ARBA00023098"/>
    </source>
</evidence>
<comment type="cofactor">
    <cofactor evidence="1">
        <name>FAD</name>
        <dbReference type="ChEBI" id="CHEBI:57692"/>
    </cofactor>
</comment>
<evidence type="ECO:0000256" key="5">
    <source>
        <dbReference type="ARBA" id="ARBA00022723"/>
    </source>
</evidence>
<evidence type="ECO:0000256" key="13">
    <source>
        <dbReference type="ARBA" id="ARBA00023235"/>
    </source>
</evidence>
<keyword evidence="3" id="KW-0153">Cholesterol metabolism</keyword>
<evidence type="ECO:0000313" key="22">
    <source>
        <dbReference type="Proteomes" id="UP000683507"/>
    </source>
</evidence>
<comment type="pathway">
    <text evidence="15">Steroid metabolism; cholesterol degradation.</text>
</comment>
<name>A0A916JMJ6_9FLAO</name>
<keyword evidence="5" id="KW-0479">Metal-binding</keyword>
<evidence type="ECO:0000256" key="9">
    <source>
        <dbReference type="ARBA" id="ARBA00023014"/>
    </source>
</evidence>
<sequence>MSFDYDYIIMGSGFGGSVSALRLSEKGYKVLVIEKGKWYDNKDFPKTNWNLRKWLWLPKFKLFGIMKMTYFRHIAILSGVGVGGGSLVYANTLPTPKRNFFTTGSWAKLKDWESELEPYYRKARTMLGATTNPRLFDSDKRMKDLARAIGKEDAFSPTEVAVYFGDQQNTVKDPFFNGKGPDRKGCNFCGQCMTGCPHNAKNTLDKNYLYLAQQLGCEIIAEHEIKDIIPKNGGYEVTFKKATSYWGKKKKLTSKGVVLSGGVLGTTRLLMKLKKKSLPQLSEKLGEMVRTNNEALIFSVSTDKQIDYTKGVAIGSIIDVDEDTHLEPVRYGRKSGFWRILMWPMVTETNFFKRVAKLMITPFTAPVKWLKTYTVKDFAKQSSILLFMQTIDSTLSFRKGWFRIGTKVTKGENPSAFIPDAHKLARKHAEITNAKNVVILSETLTGIPSTAHILGGCVMGKDKTEGVINENNEIFGYPNMYVCDGSMISANPGVNPSLSITAIAERAMDQIPKKQVSFSPE</sequence>
<accession>A0A916JMJ6</accession>
<dbReference type="Gene3D" id="3.50.50.60">
    <property type="entry name" value="FAD/NAD(P)-binding domain"/>
    <property type="match status" value="3"/>
</dbReference>
<evidence type="ECO:0000256" key="16">
    <source>
        <dbReference type="ARBA" id="ARBA00049723"/>
    </source>
</evidence>
<dbReference type="PROSITE" id="PS00198">
    <property type="entry name" value="4FE4S_FER_1"/>
    <property type="match status" value="1"/>
</dbReference>
<dbReference type="Pfam" id="PF13450">
    <property type="entry name" value="NAD_binding_8"/>
    <property type="match status" value="1"/>
</dbReference>
<evidence type="ECO:0000256" key="17">
    <source>
        <dbReference type="ARBA" id="ARBA00049744"/>
    </source>
</evidence>
<keyword evidence="22" id="KW-1185">Reference proteome</keyword>
<dbReference type="RefSeq" id="WP_258541886.1">
    <property type="nucleotide sequence ID" value="NZ_OU015584.1"/>
</dbReference>
<dbReference type="InterPro" id="IPR007867">
    <property type="entry name" value="GMC_OxRtase_C"/>
</dbReference>
<dbReference type="PANTHER" id="PTHR47470">
    <property type="entry name" value="CHOLESTEROL OXIDASE"/>
    <property type="match status" value="1"/>
</dbReference>
<proteinExistence type="inferred from homology"/>
<evidence type="ECO:0000259" key="20">
    <source>
        <dbReference type="PROSITE" id="PS51379"/>
    </source>
</evidence>
<dbReference type="EC" id="5.3.3.1" evidence="14"/>
<keyword evidence="19" id="KW-1133">Transmembrane helix</keyword>
<evidence type="ECO:0000256" key="14">
    <source>
        <dbReference type="ARBA" id="ARBA00038856"/>
    </source>
</evidence>
<dbReference type="GO" id="GO:0050660">
    <property type="term" value="F:flavin adenine dinucleotide binding"/>
    <property type="evidence" value="ECO:0007669"/>
    <property type="project" value="InterPro"/>
</dbReference>
<evidence type="ECO:0000256" key="1">
    <source>
        <dbReference type="ARBA" id="ARBA00001974"/>
    </source>
</evidence>
<dbReference type="PANTHER" id="PTHR47470:SF1">
    <property type="entry name" value="FAD-DEPENDENT OXIDOREDUCTASE 2 FAD BINDING DOMAIN-CONTAINING PROTEIN"/>
    <property type="match status" value="1"/>
</dbReference>
<dbReference type="EC" id="1.1.3.6" evidence="16"/>
<feature type="transmembrane region" description="Helical" evidence="19">
    <location>
        <begin position="70"/>
        <end position="90"/>
    </location>
</feature>
<keyword evidence="4" id="KW-0285">Flavoprotein</keyword>
<dbReference type="Pfam" id="PF00732">
    <property type="entry name" value="GMC_oxred_N"/>
    <property type="match status" value="1"/>
</dbReference>
<dbReference type="AlphaFoldDB" id="A0A916JMJ6"/>
<dbReference type="GO" id="GO:0008203">
    <property type="term" value="P:cholesterol metabolic process"/>
    <property type="evidence" value="ECO:0007669"/>
    <property type="project" value="UniProtKB-KW"/>
</dbReference>
<evidence type="ECO:0000256" key="3">
    <source>
        <dbReference type="ARBA" id="ARBA00022548"/>
    </source>
</evidence>
<evidence type="ECO:0000256" key="12">
    <source>
        <dbReference type="ARBA" id="ARBA00023221"/>
    </source>
</evidence>
<dbReference type="GO" id="GO:0016995">
    <property type="term" value="F:cholesterol oxidase activity"/>
    <property type="evidence" value="ECO:0007669"/>
    <property type="project" value="UniProtKB-EC"/>
</dbReference>
<reference evidence="21" key="1">
    <citation type="submission" date="2021-04" db="EMBL/GenBank/DDBJ databases">
        <authorList>
            <person name="Rodrigo-Torres L."/>
            <person name="Arahal R. D."/>
            <person name="Lucena T."/>
        </authorList>
    </citation>
    <scope>NUCLEOTIDE SEQUENCE</scope>
    <source>
        <strain evidence="21">AS29M-1</strain>
    </source>
</reference>
<dbReference type="KEGG" id="ptan:CRYO30217_01695"/>
<gene>
    <name evidence="21" type="primary">choD</name>
    <name evidence="21" type="ORF">CRYO30217_01695</name>
</gene>
<evidence type="ECO:0000256" key="11">
    <source>
        <dbReference type="ARBA" id="ARBA00023166"/>
    </source>
</evidence>
<dbReference type="GO" id="GO:0004769">
    <property type="term" value="F:steroid Delta-isomerase activity"/>
    <property type="evidence" value="ECO:0007669"/>
    <property type="project" value="UniProtKB-EC"/>
</dbReference>
<feature type="domain" description="4Fe-4S ferredoxin-type" evidence="20">
    <location>
        <begin position="172"/>
        <end position="206"/>
    </location>
</feature>
<dbReference type="GO" id="GO:0046872">
    <property type="term" value="F:metal ion binding"/>
    <property type="evidence" value="ECO:0007669"/>
    <property type="project" value="UniProtKB-KW"/>
</dbReference>
<evidence type="ECO:0000256" key="15">
    <source>
        <dbReference type="ARBA" id="ARBA00049645"/>
    </source>
</evidence>
<dbReference type="InterPro" id="IPR052542">
    <property type="entry name" value="Cholesterol_Oxidase"/>
</dbReference>
<dbReference type="SUPFAM" id="SSF51905">
    <property type="entry name" value="FAD/NAD(P)-binding domain"/>
    <property type="match status" value="1"/>
</dbReference>
<keyword evidence="10" id="KW-0443">Lipid metabolism</keyword>
<keyword evidence="7 21" id="KW-0560">Oxidoreductase</keyword>
<keyword evidence="13" id="KW-0413">Isomerase</keyword>
<evidence type="ECO:0000256" key="8">
    <source>
        <dbReference type="ARBA" id="ARBA00023004"/>
    </source>
</evidence>
<evidence type="ECO:0000256" key="18">
    <source>
        <dbReference type="ARBA" id="ARBA00049778"/>
    </source>
</evidence>
<comment type="similarity">
    <text evidence="2">Belongs to the GMC oxidoreductase family.</text>
</comment>
<dbReference type="InterPro" id="IPR017900">
    <property type="entry name" value="4Fe4S_Fe_S_CS"/>
</dbReference>
<keyword evidence="19" id="KW-0812">Transmembrane</keyword>
<dbReference type="PROSITE" id="PS51379">
    <property type="entry name" value="4FE4S_FER_2"/>
    <property type="match status" value="1"/>
</dbReference>